<accession>G3UL09</accession>
<evidence type="ECO:0000256" key="1">
    <source>
        <dbReference type="SAM" id="MobiDB-lite"/>
    </source>
</evidence>
<dbReference type="HOGENOM" id="CLU_2660942_0_0_1"/>
<dbReference type="InParanoid" id="G3UL09"/>
<feature type="region of interest" description="Disordered" evidence="1">
    <location>
        <begin position="1"/>
        <end position="46"/>
    </location>
</feature>
<reference evidence="2" key="2">
    <citation type="submission" date="2025-08" db="UniProtKB">
        <authorList>
            <consortium name="Ensembl"/>
        </authorList>
    </citation>
    <scope>IDENTIFICATION</scope>
    <source>
        <strain evidence="2">Isolate ISIS603380</strain>
    </source>
</reference>
<organism evidence="2 3">
    <name type="scientific">Loxodonta africana</name>
    <name type="common">African elephant</name>
    <dbReference type="NCBI Taxonomy" id="9785"/>
    <lineage>
        <taxon>Eukaryota</taxon>
        <taxon>Metazoa</taxon>
        <taxon>Chordata</taxon>
        <taxon>Craniata</taxon>
        <taxon>Vertebrata</taxon>
        <taxon>Euteleostomi</taxon>
        <taxon>Mammalia</taxon>
        <taxon>Eutheria</taxon>
        <taxon>Afrotheria</taxon>
        <taxon>Proboscidea</taxon>
        <taxon>Elephantidae</taxon>
        <taxon>Loxodonta</taxon>
    </lineage>
</organism>
<keyword evidence="3" id="KW-1185">Reference proteome</keyword>
<reference evidence="2 3" key="1">
    <citation type="submission" date="2009-06" db="EMBL/GenBank/DDBJ databases">
        <title>The Genome Sequence of Loxodonta africana (African elephant).</title>
        <authorList>
            <person name="Di Palma F."/>
            <person name="Heiman D."/>
            <person name="Young S."/>
            <person name="Johnson J."/>
            <person name="Lander E.S."/>
            <person name="Lindblad-Toh K."/>
        </authorList>
    </citation>
    <scope>NUCLEOTIDE SEQUENCE [LARGE SCALE GENOMIC DNA]</scope>
    <source>
        <strain evidence="2 3">Isolate ISIS603380</strain>
    </source>
</reference>
<dbReference type="Proteomes" id="UP000007646">
    <property type="component" value="Unassembled WGS sequence"/>
</dbReference>
<protein>
    <submittedName>
        <fullName evidence="2">Uncharacterized protein</fullName>
    </submittedName>
</protein>
<dbReference type="AlphaFoldDB" id="G3UL09"/>
<reference evidence="2" key="3">
    <citation type="submission" date="2025-09" db="UniProtKB">
        <authorList>
            <consortium name="Ensembl"/>
        </authorList>
    </citation>
    <scope>IDENTIFICATION</scope>
    <source>
        <strain evidence="2">Isolate ISIS603380</strain>
    </source>
</reference>
<proteinExistence type="predicted"/>
<evidence type="ECO:0000313" key="2">
    <source>
        <dbReference type="Ensembl" id="ENSLAFP00000028518.1"/>
    </source>
</evidence>
<dbReference type="Ensembl" id="ENSLAFT00000027669.1">
    <property type="protein sequence ID" value="ENSLAFP00000028518.1"/>
    <property type="gene ID" value="ENSLAFG00000031165.1"/>
</dbReference>
<evidence type="ECO:0000313" key="3">
    <source>
        <dbReference type="Proteomes" id="UP000007646"/>
    </source>
</evidence>
<sequence>SQALASSTVKITGHTGNQTPRLRTRKYNRQQTQRHSSARPSDNGIADLSGSLWRLGQLQALGGSLPGIGWEKRPRW</sequence>
<feature type="compositionally biased region" description="Polar residues" evidence="1">
    <location>
        <begin position="1"/>
        <end position="21"/>
    </location>
</feature>
<feature type="compositionally biased region" description="Polar residues" evidence="1">
    <location>
        <begin position="29"/>
        <end position="40"/>
    </location>
</feature>
<name>G3UL09_LOXAF</name>